<reference evidence="1 2" key="1">
    <citation type="submission" date="2021-06" db="EMBL/GenBank/DDBJ databases">
        <title>Caerostris extrusa draft genome.</title>
        <authorList>
            <person name="Kono N."/>
            <person name="Arakawa K."/>
        </authorList>
    </citation>
    <scope>NUCLEOTIDE SEQUENCE [LARGE SCALE GENOMIC DNA]</scope>
</reference>
<keyword evidence="2" id="KW-1185">Reference proteome</keyword>
<gene>
    <name evidence="1" type="ORF">CEXT_600581</name>
</gene>
<organism evidence="1 2">
    <name type="scientific">Caerostris extrusa</name>
    <name type="common">Bark spider</name>
    <name type="synonym">Caerostris bankana</name>
    <dbReference type="NCBI Taxonomy" id="172846"/>
    <lineage>
        <taxon>Eukaryota</taxon>
        <taxon>Metazoa</taxon>
        <taxon>Ecdysozoa</taxon>
        <taxon>Arthropoda</taxon>
        <taxon>Chelicerata</taxon>
        <taxon>Arachnida</taxon>
        <taxon>Araneae</taxon>
        <taxon>Araneomorphae</taxon>
        <taxon>Entelegynae</taxon>
        <taxon>Araneoidea</taxon>
        <taxon>Araneidae</taxon>
        <taxon>Caerostris</taxon>
    </lineage>
</organism>
<protein>
    <submittedName>
        <fullName evidence="1">Uncharacterized protein</fullName>
    </submittedName>
</protein>
<sequence>MKANFGAPLDRTRKQGLRQGAATEEVSAHFVISSCLQNDAKKVLRNYLKEYQSLRVQNKGDIGLDIGNAVENKCSKTGKAEKIVLTIIPSIDDHNFDVDIP</sequence>
<dbReference type="EMBL" id="BPLR01021296">
    <property type="protein sequence ID" value="GIX88122.1"/>
    <property type="molecule type" value="Genomic_DNA"/>
</dbReference>
<evidence type="ECO:0000313" key="2">
    <source>
        <dbReference type="Proteomes" id="UP001054945"/>
    </source>
</evidence>
<dbReference type="Proteomes" id="UP001054945">
    <property type="component" value="Unassembled WGS sequence"/>
</dbReference>
<evidence type="ECO:0000313" key="1">
    <source>
        <dbReference type="EMBL" id="GIX88122.1"/>
    </source>
</evidence>
<accession>A0AAV4NYI8</accession>
<comment type="caution">
    <text evidence="1">The sequence shown here is derived from an EMBL/GenBank/DDBJ whole genome shotgun (WGS) entry which is preliminary data.</text>
</comment>
<name>A0AAV4NYI8_CAEEX</name>
<dbReference type="AlphaFoldDB" id="A0AAV4NYI8"/>
<proteinExistence type="predicted"/>